<protein>
    <recommendedName>
        <fullName evidence="15">Minor capsid protein L2</fullName>
    </recommendedName>
</protein>
<dbReference type="GO" id="GO:0005198">
    <property type="term" value="F:structural molecule activity"/>
    <property type="evidence" value="ECO:0007669"/>
    <property type="project" value="UniProtKB-UniRule"/>
</dbReference>
<keyword evidence="11 15" id="KW-1176">Cytoplasmic inwards viral transport</keyword>
<keyword evidence="9 15" id="KW-1177">Microtubular inwards viral transport</keyword>
<comment type="similarity">
    <text evidence="15">Belongs to the papillomaviridae L2 protein family.</text>
</comment>
<evidence type="ECO:0000256" key="3">
    <source>
        <dbReference type="ARBA" id="ARBA00022561"/>
    </source>
</evidence>
<dbReference type="EMBL" id="MH777224">
    <property type="protein sequence ID" value="AYA93823.1"/>
    <property type="molecule type" value="Genomic_DNA"/>
</dbReference>
<evidence type="ECO:0000256" key="12">
    <source>
        <dbReference type="ARBA" id="ARBA00023125"/>
    </source>
</evidence>
<dbReference type="HAMAP" id="MF_04003">
    <property type="entry name" value="PPV_L2"/>
    <property type="match status" value="1"/>
</dbReference>
<evidence type="ECO:0000256" key="13">
    <source>
        <dbReference type="ARBA" id="ARBA00023157"/>
    </source>
</evidence>
<evidence type="ECO:0000256" key="7">
    <source>
        <dbReference type="ARBA" id="ARBA00022844"/>
    </source>
</evidence>
<comment type="caution">
    <text evidence="15">Lacks conserved residue(s) required for the propagation of feature annotation.</text>
</comment>
<evidence type="ECO:0000313" key="16">
    <source>
        <dbReference type="EMBL" id="AYA93823.1"/>
    </source>
</evidence>
<keyword evidence="1 15" id="KW-1163">Viral penetration into host nucleus</keyword>
<keyword evidence="13 15" id="KW-1015">Disulfide bond</keyword>
<dbReference type="GO" id="GO:0003677">
    <property type="term" value="F:DNA binding"/>
    <property type="evidence" value="ECO:0007669"/>
    <property type="project" value="UniProtKB-UniRule"/>
</dbReference>
<keyword evidence="12 15" id="KW-0238">DNA-binding</keyword>
<comment type="PTM">
    <text evidence="15">Highly phosphorylated.</text>
</comment>
<keyword evidence="6" id="KW-1040">Host Golgi apparatus</keyword>
<organism evidence="16">
    <name type="scientific">Human papillomavirus</name>
    <dbReference type="NCBI Taxonomy" id="10566"/>
    <lineage>
        <taxon>Viruses</taxon>
        <taxon>Monodnaviria</taxon>
        <taxon>Shotokuvirae</taxon>
        <taxon>Cossaviricota</taxon>
        <taxon>Papovaviricetes</taxon>
        <taxon>Zurhausenvirales</taxon>
        <taxon>Papillomaviridae</taxon>
    </lineage>
</organism>
<proteinExistence type="inferred from homology"/>
<dbReference type="GO" id="GO:0042025">
    <property type="term" value="C:host cell nucleus"/>
    <property type="evidence" value="ECO:0007669"/>
    <property type="project" value="UniProtKB-SubCell"/>
</dbReference>
<keyword evidence="8 15" id="KW-0426">Late protein</keyword>
<dbReference type="InterPro" id="IPR000784">
    <property type="entry name" value="Late_L2"/>
</dbReference>
<evidence type="ECO:0000256" key="5">
    <source>
        <dbReference type="ARBA" id="ARBA00022581"/>
    </source>
</evidence>
<evidence type="ECO:0000256" key="14">
    <source>
        <dbReference type="ARBA" id="ARBA00023296"/>
    </source>
</evidence>
<sequence length="516" mass="57362">MYRAKRVKRDSAENIYRQCKIAGTCPPDVENKIENNTLADRLLKIFGGIIYLGGLGIGTGSGTGFRPLPDVTPPITDTVPTAELPVAEIPLRPTVRPTKPPSTFGVPLDPISSVDNVPRIVRPEGPSIVPLNEGLPDPSSFGPISGGNAEVLTYIDALEDVEYVGSHPTIITTRTDIAVLDVTPTEAPLRRVHFEINSTEPEVTIIETAAPHISDLNVFVDPSYSGVHIGEEIELQPINRIDEFEIEEALPSTSTPSQIIQRTIGRARQLYNRFTEQAETRNLDFLGQPSRAVQFEFENPAFTPEVTLTFERDLAEVAAAPDPTFTDVVLLERPQFSRSNENLVRYSRLGTRAKTSTRSGNILRQKVHFFYDLSPISAVDQSIEMQVLDEASDNLTVVDELINTSSTYVNPIFESYNEQDLVDELTETFENAHLIVATDENEDLVSVPGFPVSNLPKVYIDDYSKGVLVDYPSETSPTLIEPASTIPNVYISEEGLDFMLHPSWFRRRKRKYSEIF</sequence>
<keyword evidence="3 15" id="KW-0167">Capsid protein</keyword>
<keyword evidence="4 15" id="KW-1048">Host nucleus</keyword>
<keyword evidence="7 15" id="KW-0946">Virion</keyword>
<keyword evidence="2 15" id="KW-0597">Phosphoprotein</keyword>
<dbReference type="GO" id="GO:0046718">
    <property type="term" value="P:symbiont entry into host cell"/>
    <property type="evidence" value="ECO:0007669"/>
    <property type="project" value="UniProtKB-KW"/>
</dbReference>
<gene>
    <name evidence="15" type="primary">L2</name>
</gene>
<dbReference type="GO" id="GO:0043657">
    <property type="term" value="C:host cell"/>
    <property type="evidence" value="ECO:0007669"/>
    <property type="project" value="GOC"/>
</dbReference>
<reference evidence="16" key="1">
    <citation type="journal article" date="2018" name="Nat. Med.">
        <title>Expanded skin virome in DOCK8-deficient patients.</title>
        <authorList>
            <consortium name="NISC Comparative Sequencing Program"/>
            <person name="Tirosh O."/>
            <person name="Conlan S."/>
            <person name="Deming C."/>
            <person name="Lee-Lin S.Q."/>
            <person name="Huang X."/>
            <person name="Su H.C."/>
            <person name="Freeman A.F."/>
            <person name="Segre J.A."/>
            <person name="Kong H.H."/>
        </authorList>
    </citation>
    <scope>NUCLEOTIDE SEQUENCE</scope>
    <source>
        <strain evidence="16">HPV-mSK_080</strain>
    </source>
</reference>
<dbReference type="GO" id="GO:0075732">
    <property type="term" value="P:viral penetration into host nucleus"/>
    <property type="evidence" value="ECO:0007669"/>
    <property type="project" value="UniProtKB-KW"/>
</dbReference>
<evidence type="ECO:0000256" key="11">
    <source>
        <dbReference type="ARBA" id="ARBA00023120"/>
    </source>
</evidence>
<evidence type="ECO:0000256" key="2">
    <source>
        <dbReference type="ARBA" id="ARBA00022553"/>
    </source>
</evidence>
<accession>A0A385PLB0</accession>
<keyword evidence="14 15" id="KW-1160">Virus entry into host cell</keyword>
<evidence type="ECO:0000256" key="9">
    <source>
        <dbReference type="ARBA" id="ARBA00022952"/>
    </source>
</evidence>
<comment type="subcellular location">
    <subcellularLocation>
        <location evidence="15">Virion</location>
    </subcellularLocation>
    <subcellularLocation>
        <location evidence="15">Host nucleus</location>
    </subcellularLocation>
</comment>
<evidence type="ECO:0000256" key="4">
    <source>
        <dbReference type="ARBA" id="ARBA00022562"/>
    </source>
</evidence>
<evidence type="ECO:0000256" key="15">
    <source>
        <dbReference type="HAMAP-Rule" id="MF_04003"/>
    </source>
</evidence>
<dbReference type="GO" id="GO:0075521">
    <property type="term" value="P:microtubule-dependent intracellular transport of viral material towards nucleus"/>
    <property type="evidence" value="ECO:0007669"/>
    <property type="project" value="UniProtKB-UniRule"/>
</dbReference>
<feature type="disulfide bond" evidence="15">
    <location>
        <begin position="19"/>
        <end position="25"/>
    </location>
</feature>
<keyword evidence="10" id="KW-1039">Host endosome</keyword>
<dbReference type="Pfam" id="PF00513">
    <property type="entry name" value="Late_protein_L2"/>
    <property type="match status" value="1"/>
</dbReference>
<evidence type="ECO:0000256" key="1">
    <source>
        <dbReference type="ARBA" id="ARBA00022524"/>
    </source>
</evidence>
<comment type="subunit">
    <text evidence="15">Interacts with major capsid protein L1. Interacts with E2; this interaction inhibits E2 transcriptional activity but not the DNA replication function E2. Interacts with host HSPA8; this interaction is required for L2 nuclear translocation. Interacts with host importins KPNB2 and KPNB3. Forms a complex with importin alpha2-beta1 heterodimers via interaction with the importin alpha2 adapter. Interacts with host DYNLT1; this interaction is essential for virus intracellular transport during entry. Interacts (via C-terminus) with host retromer subunits VPS35 AND VPS29.</text>
</comment>
<name>A0A385PLB0_9PAPI</name>
<comment type="function">
    <text evidence="15">Minor protein of the capsid that localizes along the inner surface of the virion, within the central cavities beneath the L1 pentamers. Plays a role in capsid stabilization through interaction with the major capsid protein L1. Once the virion enters the host cell, L2 escorts the genomic DNA into the nucleus by promoting escape from the endosomal compartments and traffic through the host Golgi network. Mechanistically, the C-terminus of L2 possesses a cell-penetrating peptide that protudes from the host endosome, interacts with host cytoplasmic retromer cargo and thereby mediates the capsid delivery to the host trans-Golgi network. Plays a role through its interaction with host dynein in the intracellular microtubule-dependent transport of viral capsid toward the nucleus. Mediates the viral genome import into the nucleus through binding to host importins. Once within the nucleus, L2 localizes viral genomes to host PML bodies in order to activate early gene expression for establishment of infection. Later on, promotes late gene expression by interacting with the viral E2 protein and by inhibiting its transcriptional activation functions. During virion assembly, encapsidates the genome by direct interaction with the viral DNA.</text>
</comment>
<dbReference type="GO" id="GO:0019028">
    <property type="term" value="C:viral capsid"/>
    <property type="evidence" value="ECO:0007669"/>
    <property type="project" value="UniProtKB-UniRule"/>
</dbReference>
<keyword evidence="5 15" id="KW-0945">Host-virus interaction</keyword>
<evidence type="ECO:0000256" key="6">
    <source>
        <dbReference type="ARBA" id="ARBA00022812"/>
    </source>
</evidence>
<evidence type="ECO:0000256" key="8">
    <source>
        <dbReference type="ARBA" id="ARBA00022921"/>
    </source>
</evidence>
<evidence type="ECO:0000256" key="10">
    <source>
        <dbReference type="ARBA" id="ARBA00023046"/>
    </source>
</evidence>